<evidence type="ECO:0000256" key="1">
    <source>
        <dbReference type="SAM" id="Phobius"/>
    </source>
</evidence>
<name>A0ABP0Z2H0_9ROSI</name>
<keyword evidence="3" id="KW-1185">Reference proteome</keyword>
<keyword evidence="1" id="KW-0812">Transmembrane</keyword>
<keyword evidence="1" id="KW-1133">Transmembrane helix</keyword>
<evidence type="ECO:0000313" key="3">
    <source>
        <dbReference type="Proteomes" id="UP001642487"/>
    </source>
</evidence>
<proteinExistence type="predicted"/>
<protein>
    <submittedName>
        <fullName evidence="2">Uncharacterized protein</fullName>
    </submittedName>
</protein>
<reference evidence="2 3" key="1">
    <citation type="submission" date="2024-03" db="EMBL/GenBank/DDBJ databases">
        <authorList>
            <person name="Gkanogiannis A."/>
            <person name="Becerra Lopez-Lavalle L."/>
        </authorList>
    </citation>
    <scope>NUCLEOTIDE SEQUENCE [LARGE SCALE GENOMIC DNA]</scope>
</reference>
<keyword evidence="1" id="KW-0472">Membrane</keyword>
<dbReference type="EMBL" id="OZ021741">
    <property type="protein sequence ID" value="CAK9325973.1"/>
    <property type="molecule type" value="Genomic_DNA"/>
</dbReference>
<feature type="transmembrane region" description="Helical" evidence="1">
    <location>
        <begin position="83"/>
        <end position="104"/>
    </location>
</feature>
<accession>A0ABP0Z2H0</accession>
<sequence>FSFAAHAAERRRSCRNQHCSTIFAAYVAAFAVAHELPSKTCAETQAPIVATVARLAIRFHSSVTIVAAVRGTLLLLDFVMGRFGWVFLCVLLAYSNLPWVLSAIGSMELA</sequence>
<organism evidence="2 3">
    <name type="scientific">Citrullus colocynthis</name>
    <name type="common">colocynth</name>
    <dbReference type="NCBI Taxonomy" id="252529"/>
    <lineage>
        <taxon>Eukaryota</taxon>
        <taxon>Viridiplantae</taxon>
        <taxon>Streptophyta</taxon>
        <taxon>Embryophyta</taxon>
        <taxon>Tracheophyta</taxon>
        <taxon>Spermatophyta</taxon>
        <taxon>Magnoliopsida</taxon>
        <taxon>eudicotyledons</taxon>
        <taxon>Gunneridae</taxon>
        <taxon>Pentapetalae</taxon>
        <taxon>rosids</taxon>
        <taxon>fabids</taxon>
        <taxon>Cucurbitales</taxon>
        <taxon>Cucurbitaceae</taxon>
        <taxon>Benincaseae</taxon>
        <taxon>Citrullus</taxon>
    </lineage>
</organism>
<dbReference type="Proteomes" id="UP001642487">
    <property type="component" value="Chromosome 7"/>
</dbReference>
<feature type="non-terminal residue" evidence="2">
    <location>
        <position position="1"/>
    </location>
</feature>
<gene>
    <name evidence="2" type="ORF">CITCOLO1_LOCUS18265</name>
</gene>
<evidence type="ECO:0000313" key="2">
    <source>
        <dbReference type="EMBL" id="CAK9325973.1"/>
    </source>
</evidence>